<organism evidence="2 3">
    <name type="scientific">Pyronema omphalodes (strain CBS 100304)</name>
    <name type="common">Pyronema confluens</name>
    <dbReference type="NCBI Taxonomy" id="1076935"/>
    <lineage>
        <taxon>Eukaryota</taxon>
        <taxon>Fungi</taxon>
        <taxon>Dikarya</taxon>
        <taxon>Ascomycota</taxon>
        <taxon>Pezizomycotina</taxon>
        <taxon>Pezizomycetes</taxon>
        <taxon>Pezizales</taxon>
        <taxon>Pyronemataceae</taxon>
        <taxon>Pyronema</taxon>
    </lineage>
</organism>
<dbReference type="Proteomes" id="UP000018144">
    <property type="component" value="Unassembled WGS sequence"/>
</dbReference>
<evidence type="ECO:0000259" key="1">
    <source>
        <dbReference type="PROSITE" id="PS50181"/>
    </source>
</evidence>
<evidence type="ECO:0000313" key="2">
    <source>
        <dbReference type="EMBL" id="CCX34319.1"/>
    </source>
</evidence>
<dbReference type="PROSITE" id="PS50181">
    <property type="entry name" value="FBOX"/>
    <property type="match status" value="1"/>
</dbReference>
<feature type="domain" description="F-box" evidence="1">
    <location>
        <begin position="216"/>
        <end position="262"/>
    </location>
</feature>
<dbReference type="InterPro" id="IPR036047">
    <property type="entry name" value="F-box-like_dom_sf"/>
</dbReference>
<evidence type="ECO:0000313" key="3">
    <source>
        <dbReference type="Proteomes" id="UP000018144"/>
    </source>
</evidence>
<protein>
    <recommendedName>
        <fullName evidence="1">F-box domain-containing protein</fullName>
    </recommendedName>
</protein>
<accession>U4LRZ8</accession>
<name>U4LRZ8_PYROM</name>
<dbReference type="OrthoDB" id="5348007at2759"/>
<dbReference type="EMBL" id="HF936516">
    <property type="protein sequence ID" value="CCX34319.1"/>
    <property type="molecule type" value="Genomic_DNA"/>
</dbReference>
<dbReference type="SUPFAM" id="SSF81383">
    <property type="entry name" value="F-box domain"/>
    <property type="match status" value="1"/>
</dbReference>
<keyword evidence="3" id="KW-1185">Reference proteome</keyword>
<proteinExistence type="predicted"/>
<reference evidence="2 3" key="1">
    <citation type="journal article" date="2013" name="PLoS Genet.">
        <title>The genome and development-dependent transcriptomes of Pyronema confluens: a window into fungal evolution.</title>
        <authorList>
            <person name="Traeger S."/>
            <person name="Altegoer F."/>
            <person name="Freitag M."/>
            <person name="Gabaldon T."/>
            <person name="Kempken F."/>
            <person name="Kumar A."/>
            <person name="Marcet-Houben M."/>
            <person name="Poggeler S."/>
            <person name="Stajich J.E."/>
            <person name="Nowrousian M."/>
        </authorList>
    </citation>
    <scope>NUCLEOTIDE SEQUENCE [LARGE SCALE GENOMIC DNA]</scope>
    <source>
        <strain evidence="3">CBS 100304</strain>
        <tissue evidence="2">Vegetative mycelium</tissue>
    </source>
</reference>
<dbReference type="STRING" id="1076935.U4LRZ8"/>
<dbReference type="AlphaFoldDB" id="U4LRZ8"/>
<dbReference type="InterPro" id="IPR001810">
    <property type="entry name" value="F-box_dom"/>
</dbReference>
<gene>
    <name evidence="2" type="ORF">PCON_03515</name>
</gene>
<sequence length="356" mass="42318">MMARTRHKNDFCHICNGLTNPEDFHSVDPSLFVSSDSEEPRLKPETQWLNEVMVVGTVTDPIRHEFNIGYRHERADPSSFAWIIPDKREGAEYTFITEDRIPNLHPFMNHHYWHDHVFIHKNCYKLFQRAIDVVRKRDFLRELKRTDLRQDVIGHMFNDRLCRLGDNRWLDRGTPDDWHNIEFLDCPEIFKYILKETPKAVPPTKETSIVLDKPDNSRLAVLPPELLLMTMNYLSLKDVQKFRLAYKTAAALPLTQEFWRTRVCMEAPWFWELQDRKLDGVKVDWKQVYLELVVKEGIPYESDGLENRVRVWEVVQRLASECWEAELNEEKGEECVAKELQEFIQFCDNSEESDYL</sequence>